<comment type="caution">
    <text evidence="3">The sequence shown here is derived from an EMBL/GenBank/DDBJ whole genome shotgun (WGS) entry which is preliminary data.</text>
</comment>
<feature type="compositionally biased region" description="Basic residues" evidence="2">
    <location>
        <begin position="588"/>
        <end position="611"/>
    </location>
</feature>
<feature type="compositionally biased region" description="Basic and acidic residues" evidence="2">
    <location>
        <begin position="612"/>
        <end position="626"/>
    </location>
</feature>
<feature type="region of interest" description="Disordered" evidence="2">
    <location>
        <begin position="1250"/>
        <end position="1284"/>
    </location>
</feature>
<organism evidence="3">
    <name type="scientific">Cladocopium goreaui</name>
    <dbReference type="NCBI Taxonomy" id="2562237"/>
    <lineage>
        <taxon>Eukaryota</taxon>
        <taxon>Sar</taxon>
        <taxon>Alveolata</taxon>
        <taxon>Dinophyceae</taxon>
        <taxon>Suessiales</taxon>
        <taxon>Symbiodiniaceae</taxon>
        <taxon>Cladocopium</taxon>
    </lineage>
</organism>
<dbReference type="PANTHER" id="PTHR45725">
    <property type="entry name" value="FORMIN HOMOLOGY 2 FAMILY MEMBER"/>
    <property type="match status" value="1"/>
</dbReference>
<feature type="compositionally biased region" description="Basic residues" evidence="2">
    <location>
        <begin position="484"/>
        <end position="496"/>
    </location>
</feature>
<accession>A0A9P1BL25</accession>
<dbReference type="InterPro" id="IPR051425">
    <property type="entry name" value="Formin_Homology"/>
</dbReference>
<feature type="compositionally biased region" description="Low complexity" evidence="2">
    <location>
        <begin position="337"/>
        <end position="353"/>
    </location>
</feature>
<reference evidence="3" key="1">
    <citation type="submission" date="2022-10" db="EMBL/GenBank/DDBJ databases">
        <authorList>
            <person name="Chen Y."/>
            <person name="Dougan E. K."/>
            <person name="Chan C."/>
            <person name="Rhodes N."/>
            <person name="Thang M."/>
        </authorList>
    </citation>
    <scope>NUCLEOTIDE SEQUENCE</scope>
</reference>
<feature type="region of interest" description="Disordered" evidence="2">
    <location>
        <begin position="302"/>
        <end position="500"/>
    </location>
</feature>
<dbReference type="EMBL" id="CAMXCT030000147">
    <property type="protein sequence ID" value="CAL4761947.1"/>
    <property type="molecule type" value="Genomic_DNA"/>
</dbReference>
<feature type="compositionally biased region" description="Basic and acidic residues" evidence="2">
    <location>
        <begin position="312"/>
        <end position="321"/>
    </location>
</feature>
<reference evidence="4 5" key="2">
    <citation type="submission" date="2024-05" db="EMBL/GenBank/DDBJ databases">
        <authorList>
            <person name="Chen Y."/>
            <person name="Shah S."/>
            <person name="Dougan E. K."/>
            <person name="Thang M."/>
            <person name="Chan C."/>
        </authorList>
    </citation>
    <scope>NUCLEOTIDE SEQUENCE [LARGE SCALE GENOMIC DNA]</scope>
</reference>
<feature type="coiled-coil region" evidence="1">
    <location>
        <begin position="1112"/>
        <end position="1146"/>
    </location>
</feature>
<evidence type="ECO:0000256" key="2">
    <source>
        <dbReference type="SAM" id="MobiDB-lite"/>
    </source>
</evidence>
<protein>
    <submittedName>
        <fullName evidence="3">Uncharacterized protein</fullName>
    </submittedName>
</protein>
<feature type="compositionally biased region" description="Low complexity" evidence="2">
    <location>
        <begin position="406"/>
        <end position="427"/>
    </location>
</feature>
<dbReference type="EMBL" id="CAMXCT020000147">
    <property type="protein sequence ID" value="CAL1128010.1"/>
    <property type="molecule type" value="Genomic_DNA"/>
</dbReference>
<feature type="region of interest" description="Disordered" evidence="2">
    <location>
        <begin position="536"/>
        <end position="729"/>
    </location>
</feature>
<feature type="compositionally biased region" description="Pro residues" evidence="2">
    <location>
        <begin position="664"/>
        <end position="675"/>
    </location>
</feature>
<gene>
    <name evidence="3" type="ORF">C1SCF055_LOCUS3023</name>
</gene>
<evidence type="ECO:0000313" key="4">
    <source>
        <dbReference type="EMBL" id="CAL4761947.1"/>
    </source>
</evidence>
<feature type="compositionally biased region" description="Basic and acidic residues" evidence="2">
    <location>
        <begin position="803"/>
        <end position="816"/>
    </location>
</feature>
<evidence type="ECO:0000256" key="1">
    <source>
        <dbReference type="SAM" id="Coils"/>
    </source>
</evidence>
<name>A0A9P1BL25_9DINO</name>
<feature type="compositionally biased region" description="Basic and acidic residues" evidence="2">
    <location>
        <begin position="430"/>
        <end position="440"/>
    </location>
</feature>
<dbReference type="PANTHER" id="PTHR45725:SF1">
    <property type="entry name" value="DISHEVELLED ASSOCIATED ACTIVATOR OF MORPHOGENESIS, ISOFORM D"/>
    <property type="match status" value="1"/>
</dbReference>
<feature type="compositionally biased region" description="Basic and acidic residues" evidence="2">
    <location>
        <begin position="1257"/>
        <end position="1274"/>
    </location>
</feature>
<feature type="non-terminal residue" evidence="3">
    <location>
        <position position="1875"/>
    </location>
</feature>
<evidence type="ECO:0000313" key="5">
    <source>
        <dbReference type="Proteomes" id="UP001152797"/>
    </source>
</evidence>
<feature type="compositionally biased region" description="Basic and acidic residues" evidence="2">
    <location>
        <begin position="576"/>
        <end position="587"/>
    </location>
</feature>
<keyword evidence="1" id="KW-0175">Coiled coil</keyword>
<keyword evidence="5" id="KW-1185">Reference proteome</keyword>
<feature type="compositionally biased region" description="Basic and acidic residues" evidence="2">
    <location>
        <begin position="692"/>
        <end position="709"/>
    </location>
</feature>
<proteinExistence type="predicted"/>
<dbReference type="Proteomes" id="UP001152797">
    <property type="component" value="Unassembled WGS sequence"/>
</dbReference>
<feature type="compositionally biased region" description="Basic residues" evidence="2">
    <location>
        <begin position="1275"/>
        <end position="1284"/>
    </location>
</feature>
<feature type="compositionally biased region" description="Basic and acidic residues" evidence="2">
    <location>
        <begin position="536"/>
        <end position="556"/>
    </location>
</feature>
<sequence length="1875" mass="208658">MEKAVLASQKFLKGLKSLPTFDDVKQKQKLHLEATLAKCLTFSTESATSIMSVLDSDIWTESELQHFKLIISEKTTHEVNTRRSYQDFVNLPYYLTPAWWNYLQTARQPEECLQALSKLSAKLGLRCPSEATYGTIVYLACFLFRPNQTEKGPARHHPGWLSAAFPEGCEPNLLPGMNMEDITHAIQQLRLRRGKSIDADLGNSLRENPDGNWRAMGEFMAGLMSKKVAGDAETRSVSSGSCGDVARSVPLLALMDGTVDEPARPSDMKGEVMAALPKKSSHEDPAAVMEGELDEMRQALAGVPGSMKRPSGKKEAKKEAKAASQKGKPKVVGLKRPASSKAKPVPAASSSGKSLKRPAAAQQDSGDDYRKRLLATDLDVAHMAEDESGSYTDGDDDEEDVPAGPPNADGAALAAPKAAPASLLPAGNPGDERRCERGSGSEKSQSPARPRSSGRGRSARRAGERAARSEAPAFIPPPPPPFRGKGKGKQKGRSPRRYCEHCWNPVGEHASSMEQHQYWNLECLVWQRYGDGSKMSWKEAQEGAQRQKERRERRIAEQAALRAAQPPPEPAVPPSKESKKPKEDQTEKKKRKKKKRATPSPSPKKHKKDKKDKKDGSGDSHEEPDKKKHRCELIPQEEPWVLAPMPVRRRKKGPEESVESVDAAPPPPPPPPLPAPVDCASSDSISPTRRPRGSEAHKEERKRVRKDVPGLDEALPDGPTFGKGGKGHGRDAREKCEFCWKPVSHFKSSQEQHRWFNARCLRWQRYLRGDCTWTHAGHYAKALLAARHEEADLDLRIQTGKDTLPHDSGKMDSRVKEKAKKKRRAPPLVPSPDSPQRDRRRRSPPSSDHGSDHGRTCKELAAFQVAMARATEDAREHPSDAWDTVMQGLRIAACYADSVEDAATEEDVVALHRLHVLLQVSRNEPARLKRHPKYEDQLLVRCHVPVSGDGWERCIRHGGVLAGELRRARLYLSILSWALTGTSARRRDQCWVKLGCYFLKKAERELRQRFQALTGREPIAGFSSETILRSYGFSCRSDCISMAMVEAADEATHACKACGYKYSLSAGRVHGRHFLCQGCHNVQNTIRRNLGDTEDVQNFSADDSMAFFRSLRDAEQSEAKSAKADAKAAKQEAATTKKTLQQNERLASTAAKALGPLTSVETSLQKCVAKAEEAEDHDAAALEMCKENLAKAMKWRESAREAVNRQQVLRASEEQKEKAESLTPLPFDGEELKIFQKQSCEAAKALKQSVPKKAAKAKAEPKRKATEAEAEEKPKRARGKTTPKKKTACHYQEFLRMLFNAACQKMWKIEQIYPLRVGTKWISPCVKRRQRLMITSLRVRLNASACRWVSHGLHQQPERAYANAQLMSSGTSCELICEILQIVTLTQQDCREIVALLRNADSSKTCTKNKEVYLDALPCLKELRVPLTDGGHMAVPCMSLVGLLQKKVDSCPLFAESLRRVVARDATRVRLAIYCDDAQGGNVMAAKATMKASLIYAIFLDFPILHLENLWLTLAVVKARDVARCKGGLAAVMTELFCAYKAELENGLAIEITKGRAEGIPNHLDIASTEHQQFKSMTQSMLNEIARIFSEQPTRKKLEECEKMLGWNWSILRESPLLCESLRGFLDIENICYDAMHHYCSNGIIAQELGAWFSQLKQSNIALDAVRRNVLLGWTVVDEAPSPALLFDEKLWREDSDYRGDASETLAALPLCVSYGEQILRGCCPELHPALNSLRDLQSVVVCLKKVKRKPAARGALRNLQIQHMKSFDLAYPGQQRPKLHYALHLTEQVDQHKLLLDAFTCERKHRAYKKLCANKTLQPGRGTLAKTALLTLTEHGLNQPLSAELLDTTLLGNPERNHIMAAAMNVKGPVWLGI</sequence>
<feature type="non-terminal residue" evidence="3">
    <location>
        <position position="1"/>
    </location>
</feature>
<evidence type="ECO:0000313" key="3">
    <source>
        <dbReference type="EMBL" id="CAI3974635.1"/>
    </source>
</evidence>
<dbReference type="EMBL" id="CAMXCT010000147">
    <property type="protein sequence ID" value="CAI3974635.1"/>
    <property type="molecule type" value="Genomic_DNA"/>
</dbReference>
<feature type="region of interest" description="Disordered" evidence="2">
    <location>
        <begin position="799"/>
        <end position="856"/>
    </location>
</feature>